<reference evidence="4 5" key="1">
    <citation type="submission" date="2015-12" db="EMBL/GenBank/DDBJ databases">
        <title>The genome of Folsomia candida.</title>
        <authorList>
            <person name="Faddeeva A."/>
            <person name="Derks M.F."/>
            <person name="Anvar Y."/>
            <person name="Smit S."/>
            <person name="Van Straalen N."/>
            <person name="Roelofs D."/>
        </authorList>
    </citation>
    <scope>NUCLEOTIDE SEQUENCE [LARGE SCALE GENOMIC DNA]</scope>
    <source>
        <strain evidence="4 5">VU population</strain>
        <tissue evidence="4">Whole body</tissue>
    </source>
</reference>
<evidence type="ECO:0000256" key="1">
    <source>
        <dbReference type="RuleBase" id="RU368012"/>
    </source>
</evidence>
<dbReference type="InterPro" id="IPR002877">
    <property type="entry name" value="RNA_MeTrfase_FtsJ_dom"/>
</dbReference>
<dbReference type="Gene3D" id="3.40.50.12760">
    <property type="match status" value="1"/>
</dbReference>
<dbReference type="OMA" id="EHINTEY"/>
<keyword evidence="1 4" id="KW-0489">Methyltransferase</keyword>
<dbReference type="EMBL" id="LNIX01000033">
    <property type="protein sequence ID" value="OXA40510.1"/>
    <property type="molecule type" value="Genomic_DNA"/>
</dbReference>
<feature type="domain" description="RrmJ-type SAM-dependent 2'-O-MTase" evidence="3">
    <location>
        <begin position="324"/>
        <end position="537"/>
    </location>
</feature>
<name>A0A226D5Z1_FOLCA</name>
<dbReference type="InterPro" id="IPR025816">
    <property type="entry name" value="RrmJ-type_MeTrfase"/>
</dbReference>
<feature type="compositionally biased region" description="Pro residues" evidence="2">
    <location>
        <begin position="183"/>
        <end position="193"/>
    </location>
</feature>
<dbReference type="GO" id="GO:0003676">
    <property type="term" value="F:nucleic acid binding"/>
    <property type="evidence" value="ECO:0007669"/>
    <property type="project" value="UniProtKB-UniRule"/>
</dbReference>
<dbReference type="GO" id="GO:0016556">
    <property type="term" value="P:mRNA modification"/>
    <property type="evidence" value="ECO:0007669"/>
    <property type="project" value="UniProtKB-UniRule"/>
</dbReference>
<dbReference type="InterPro" id="IPR029063">
    <property type="entry name" value="SAM-dependent_MTases_sf"/>
</dbReference>
<feature type="compositionally biased region" description="Acidic residues" evidence="2">
    <location>
        <begin position="163"/>
        <end position="173"/>
    </location>
</feature>
<dbReference type="InterPro" id="IPR050851">
    <property type="entry name" value="mRNA_Cap_2O-Ribose_MeTrfase"/>
</dbReference>
<dbReference type="GO" id="GO:0032259">
    <property type="term" value="P:methylation"/>
    <property type="evidence" value="ECO:0007669"/>
    <property type="project" value="UniProtKB-KW"/>
</dbReference>
<evidence type="ECO:0000256" key="2">
    <source>
        <dbReference type="SAM" id="MobiDB-lite"/>
    </source>
</evidence>
<organism evidence="4 5">
    <name type="scientific">Folsomia candida</name>
    <name type="common">Springtail</name>
    <dbReference type="NCBI Taxonomy" id="158441"/>
    <lineage>
        <taxon>Eukaryota</taxon>
        <taxon>Metazoa</taxon>
        <taxon>Ecdysozoa</taxon>
        <taxon>Arthropoda</taxon>
        <taxon>Hexapoda</taxon>
        <taxon>Collembola</taxon>
        <taxon>Entomobryomorpha</taxon>
        <taxon>Isotomoidea</taxon>
        <taxon>Isotomidae</taxon>
        <taxon>Proisotominae</taxon>
        <taxon>Folsomia</taxon>
    </lineage>
</organism>
<dbReference type="GO" id="GO:0006370">
    <property type="term" value="P:7-methylguanosine mRNA capping"/>
    <property type="evidence" value="ECO:0007669"/>
    <property type="project" value="UniProtKB-UniRule"/>
</dbReference>
<dbReference type="PANTHER" id="PTHR16121">
    <property type="entry name" value="CAP-SPECIFIC MRNA (NUCLEOSIDE-2'-O-)-METHYLTRANSFERASE 1-RELATED"/>
    <property type="match status" value="1"/>
</dbReference>
<dbReference type="PROSITE" id="PS51613">
    <property type="entry name" value="SAM_MT_RRMJ"/>
    <property type="match status" value="1"/>
</dbReference>
<keyword evidence="1" id="KW-0506">mRNA capping</keyword>
<dbReference type="PANTHER" id="PTHR16121:SF0">
    <property type="entry name" value="CAP-SPECIFIC MRNA (NUCLEOSIDE-2'-O-)-METHYLTRANSFERASE 1"/>
    <property type="match status" value="1"/>
</dbReference>
<accession>A0A226D5Z1</accession>
<evidence type="ECO:0000313" key="5">
    <source>
        <dbReference type="Proteomes" id="UP000198287"/>
    </source>
</evidence>
<feature type="region of interest" description="Disordered" evidence="2">
    <location>
        <begin position="100"/>
        <end position="195"/>
    </location>
</feature>
<dbReference type="GO" id="GO:0004483">
    <property type="term" value="F:methyltransferase cap1 activity"/>
    <property type="evidence" value="ECO:0007669"/>
    <property type="project" value="UniProtKB-UniRule"/>
</dbReference>
<dbReference type="GO" id="GO:0005634">
    <property type="term" value="C:nucleus"/>
    <property type="evidence" value="ECO:0007669"/>
    <property type="project" value="UniProtKB-SubCell"/>
</dbReference>
<dbReference type="SUPFAM" id="SSF53335">
    <property type="entry name" value="S-adenosyl-L-methionine-dependent methyltransferases"/>
    <property type="match status" value="1"/>
</dbReference>
<proteinExistence type="predicted"/>
<keyword evidence="1 4" id="KW-0808">Transferase</keyword>
<dbReference type="Proteomes" id="UP000198287">
    <property type="component" value="Unassembled WGS sequence"/>
</dbReference>
<evidence type="ECO:0000259" key="3">
    <source>
        <dbReference type="PROSITE" id="PS51613"/>
    </source>
</evidence>
<comment type="subcellular location">
    <subcellularLocation>
        <location evidence="1">Nucleus</location>
    </subcellularLocation>
</comment>
<keyword evidence="1" id="KW-0949">S-adenosyl-L-methionine</keyword>
<feature type="compositionally biased region" description="Polar residues" evidence="2">
    <location>
        <begin position="107"/>
        <end position="129"/>
    </location>
</feature>
<dbReference type="AlphaFoldDB" id="A0A226D5Z1"/>
<protein>
    <recommendedName>
        <fullName evidence="1">Cap-specific mRNA (nucleoside-2'-O-)-methyltransferase 1</fullName>
        <ecNumber evidence="1">2.1.1.57</ecNumber>
    </recommendedName>
    <alternativeName>
        <fullName evidence="1">Cap1 2'O-ribose methyltransferase 1</fullName>
    </alternativeName>
</protein>
<keyword evidence="1" id="KW-0507">mRNA processing</keyword>
<comment type="catalytic activity">
    <reaction evidence="1">
        <text>a 5'-end (N(7)-methyl 5'-triphosphoguanosine)-ribonucleoside in mRNA + S-adenosyl-L-methionine = a 5'-end (N(7)-methyl 5'-triphosphoguanosine)-(2'-O-methyl-ribonucleoside) in mRNA + S-adenosyl-L-homocysteine + H(+)</text>
        <dbReference type="Rhea" id="RHEA:67020"/>
        <dbReference type="Rhea" id="RHEA-COMP:17167"/>
        <dbReference type="Rhea" id="RHEA-COMP:17168"/>
        <dbReference type="ChEBI" id="CHEBI:15378"/>
        <dbReference type="ChEBI" id="CHEBI:57856"/>
        <dbReference type="ChEBI" id="CHEBI:59789"/>
        <dbReference type="ChEBI" id="CHEBI:156461"/>
        <dbReference type="ChEBI" id="CHEBI:167609"/>
        <dbReference type="EC" id="2.1.1.57"/>
    </reaction>
</comment>
<comment type="function">
    <text evidence="1">S-adenosyl-L-methionine-dependent methyltransferase that mediates RNA cap1 2'-O-ribose methylation to the 5'-cap structure of RNAs. Methylates the ribose of the first nucleotide of a m(7)GpppG-capped mRNA to produce m(7)GpppNmp (cap1).</text>
</comment>
<feature type="region of interest" description="Disordered" evidence="2">
    <location>
        <begin position="943"/>
        <end position="962"/>
    </location>
</feature>
<keyword evidence="1" id="KW-0539">Nucleus</keyword>
<keyword evidence="5" id="KW-1185">Reference proteome</keyword>
<dbReference type="EC" id="2.1.1.57" evidence="1"/>
<comment type="caution">
    <text evidence="4">The sequence shown here is derived from an EMBL/GenBank/DDBJ whole genome shotgun (WGS) entry which is preliminary data.</text>
</comment>
<dbReference type="OrthoDB" id="10251234at2759"/>
<sequence length="962" mass="108836">MEISYYLHKNAYIRIGNSIVLRRRPGDQEDGWMTFSTDNIGNDYVIELHPDGEGEFVLIDKIVTYVLLTPTTISSHQNYGYTGQGHHYVIYPNYTYGSDHDDRKRGNISSPNQVAGSSSGVVSRPTVNQPKPPPSIIVGRPFRRPSPNTAYRMRQQRDGNYHDDDDEEEEEQEVAPAPKLGKPAPPQVIPLPPVRGGRTRNVWNDNPTNAPKFSLQGFKLDVKELQISAADMRLQNVDDVPLKEDVKWIISSDRSALTFDTLIDGRKIGTPITSVKIDEEKAFIDPELYYELIDCKALFQKMPKDDYRIVRGKGNMFEKVDKGPFLCRAAMKMANLDAILNHELTNPMTRDGHPVLGLPDLFYFADVCAGPGGFTEYILWMKKWEAKGFGLTLKGELDFDLQNLHAETETFDTFYGRSGTGDIYIPINVTGFIEHVLSNTGNKGVHLMMADGGFSVTGQENMQELLSQHIILAQIYVALAIVRVGGHVVCKLFDTVTPFTVALIYFMYCSFETVTIHKPVSSRQANSERYLICKWKKSENVTSPIVKYLKDCHEKMWVHKNAADNNEAILELVPVSVLANLDDPFYNYLFDCNNRLISSQIATLKRMAAFVLNKSLDNEPMQWKAKTRAMKHWCIPAEIPMPAMLRQPENGANAVLQGDLKSAILKRHNIDVVPGNLQVFQSLYDWRAVPTTLGRVSGNRGFFLSLGGYSLFKYNGTGWTSASTQAKALSIMMPSKTLFYGEFGLEVRERSGPVENFDMVLHIIDALMLGGMDLRNMHYTRRLEMAEKFAQALTIPERLIIRAKPLIRMEQMLLFIEKIKGRDFIRGGTPRPTCPMDMNNPDSAIIFPRGFLFLKITKDPWQMILDPKINNKVFFNTASGHSTRDTPMDAVASFFDTMENRMLWSWDRATSLRMEAPYSSMGELCPDHVHTCTFMNLFKGMTRPPKNEQDATEASTLPKVQP</sequence>
<dbReference type="GO" id="GO:0005737">
    <property type="term" value="C:cytoplasm"/>
    <property type="evidence" value="ECO:0007669"/>
    <property type="project" value="TreeGrafter"/>
</dbReference>
<dbReference type="Pfam" id="PF01728">
    <property type="entry name" value="FtsJ"/>
    <property type="match status" value="1"/>
</dbReference>
<gene>
    <name evidence="4" type="ORF">Fcan01_24783</name>
</gene>
<evidence type="ECO:0000313" key="4">
    <source>
        <dbReference type="EMBL" id="OXA40510.1"/>
    </source>
</evidence>